<gene>
    <name evidence="2" type="ORF">JOC94_003373</name>
</gene>
<feature type="transmembrane region" description="Helical" evidence="1">
    <location>
        <begin position="32"/>
        <end position="56"/>
    </location>
</feature>
<keyword evidence="3" id="KW-1185">Reference proteome</keyword>
<sequence length="64" mass="6880">MNWPTSLLAILAGYALLGITLLVPNLTIVVPLITVIQIIAVIVIVLFAGVIIFRALHALLYKAN</sequence>
<keyword evidence="1" id="KW-0472">Membrane</keyword>
<feature type="transmembrane region" description="Helical" evidence="1">
    <location>
        <begin position="7"/>
        <end position="26"/>
    </location>
</feature>
<organism evidence="2 3">
    <name type="scientific">Siminovitchia thermophila</name>
    <dbReference type="NCBI Taxonomy" id="1245522"/>
    <lineage>
        <taxon>Bacteria</taxon>
        <taxon>Bacillati</taxon>
        <taxon>Bacillota</taxon>
        <taxon>Bacilli</taxon>
        <taxon>Bacillales</taxon>
        <taxon>Bacillaceae</taxon>
        <taxon>Siminovitchia</taxon>
    </lineage>
</organism>
<protein>
    <submittedName>
        <fullName evidence="2">Uncharacterized protein</fullName>
    </submittedName>
</protein>
<reference evidence="2 3" key="1">
    <citation type="submission" date="2021-01" db="EMBL/GenBank/DDBJ databases">
        <title>Genomic Encyclopedia of Type Strains, Phase IV (KMG-IV): sequencing the most valuable type-strain genomes for metagenomic binning, comparative biology and taxonomic classification.</title>
        <authorList>
            <person name="Goeker M."/>
        </authorList>
    </citation>
    <scope>NUCLEOTIDE SEQUENCE [LARGE SCALE GENOMIC DNA]</scope>
    <source>
        <strain evidence="2 3">DSM 105453</strain>
    </source>
</reference>
<evidence type="ECO:0000313" key="2">
    <source>
        <dbReference type="EMBL" id="MBM7716353.1"/>
    </source>
</evidence>
<dbReference type="RefSeq" id="WP_077113418.1">
    <property type="nucleotide sequence ID" value="NZ_JAFBFH010000026.1"/>
</dbReference>
<comment type="caution">
    <text evidence="2">The sequence shown here is derived from an EMBL/GenBank/DDBJ whole genome shotgun (WGS) entry which is preliminary data.</text>
</comment>
<keyword evidence="1" id="KW-0812">Transmembrane</keyword>
<name>A0ABS2RBZ6_9BACI</name>
<evidence type="ECO:0000256" key="1">
    <source>
        <dbReference type="SAM" id="Phobius"/>
    </source>
</evidence>
<evidence type="ECO:0000313" key="3">
    <source>
        <dbReference type="Proteomes" id="UP000823485"/>
    </source>
</evidence>
<dbReference type="Proteomes" id="UP000823485">
    <property type="component" value="Unassembled WGS sequence"/>
</dbReference>
<accession>A0ABS2RBZ6</accession>
<dbReference type="EMBL" id="JAFBFH010000026">
    <property type="protein sequence ID" value="MBM7716353.1"/>
    <property type="molecule type" value="Genomic_DNA"/>
</dbReference>
<keyword evidence="1" id="KW-1133">Transmembrane helix</keyword>
<proteinExistence type="predicted"/>